<reference evidence="2 3" key="1">
    <citation type="submission" date="2023-12" db="EMBL/GenBank/DDBJ databases">
        <title>A high-quality genome assembly for Dillenia turbinata (Dilleniales).</title>
        <authorList>
            <person name="Chanderbali A."/>
        </authorList>
    </citation>
    <scope>NUCLEOTIDE SEQUENCE [LARGE SCALE GENOMIC DNA]</scope>
    <source>
        <strain evidence="2">LSX21</strain>
        <tissue evidence="2">Leaf</tissue>
    </source>
</reference>
<evidence type="ECO:0000313" key="3">
    <source>
        <dbReference type="Proteomes" id="UP001370490"/>
    </source>
</evidence>
<name>A0AAN8VZ68_9MAGN</name>
<dbReference type="InterPro" id="IPR041469">
    <property type="entry name" value="Subtilisin-like_FN3"/>
</dbReference>
<sequence length="108" mass="11975">MVDFLKCDGAGVTLKRTVRNVGPSKTSVYFASIGSPVGVEVVVWPRVMIFSFLKEEMSYYVTLKPKPHKRSQGRFDFGEIVWSDGVHHVRSPLVVCVNTSTEAPSAKT</sequence>
<accession>A0AAN8VZ68</accession>
<protein>
    <submittedName>
        <fullName evidence="2">Subtilisin-like protease, fibronectin type-III domain</fullName>
    </submittedName>
</protein>
<dbReference type="Gene3D" id="2.60.40.2310">
    <property type="match status" value="1"/>
</dbReference>
<keyword evidence="2" id="KW-0378">Hydrolase</keyword>
<evidence type="ECO:0000313" key="2">
    <source>
        <dbReference type="EMBL" id="KAK6936973.1"/>
    </source>
</evidence>
<keyword evidence="3" id="KW-1185">Reference proteome</keyword>
<organism evidence="2 3">
    <name type="scientific">Dillenia turbinata</name>
    <dbReference type="NCBI Taxonomy" id="194707"/>
    <lineage>
        <taxon>Eukaryota</taxon>
        <taxon>Viridiplantae</taxon>
        <taxon>Streptophyta</taxon>
        <taxon>Embryophyta</taxon>
        <taxon>Tracheophyta</taxon>
        <taxon>Spermatophyta</taxon>
        <taxon>Magnoliopsida</taxon>
        <taxon>eudicotyledons</taxon>
        <taxon>Gunneridae</taxon>
        <taxon>Pentapetalae</taxon>
        <taxon>Dilleniales</taxon>
        <taxon>Dilleniaceae</taxon>
        <taxon>Dillenia</taxon>
    </lineage>
</organism>
<evidence type="ECO:0000259" key="1">
    <source>
        <dbReference type="Pfam" id="PF17766"/>
    </source>
</evidence>
<dbReference type="AlphaFoldDB" id="A0AAN8VZ68"/>
<feature type="domain" description="Subtilisin-like protease fibronectin type-III" evidence="1">
    <location>
        <begin position="10"/>
        <end position="95"/>
    </location>
</feature>
<dbReference type="Pfam" id="PF17766">
    <property type="entry name" value="fn3_6"/>
    <property type="match status" value="1"/>
</dbReference>
<proteinExistence type="predicted"/>
<keyword evidence="2" id="KW-0645">Protease</keyword>
<dbReference type="Proteomes" id="UP001370490">
    <property type="component" value="Unassembled WGS sequence"/>
</dbReference>
<dbReference type="GO" id="GO:0008233">
    <property type="term" value="F:peptidase activity"/>
    <property type="evidence" value="ECO:0007669"/>
    <property type="project" value="UniProtKB-KW"/>
</dbReference>
<comment type="caution">
    <text evidence="2">The sequence shown here is derived from an EMBL/GenBank/DDBJ whole genome shotgun (WGS) entry which is preliminary data.</text>
</comment>
<gene>
    <name evidence="2" type="ORF">RJ641_034003</name>
</gene>
<dbReference type="GO" id="GO:0006508">
    <property type="term" value="P:proteolysis"/>
    <property type="evidence" value="ECO:0007669"/>
    <property type="project" value="UniProtKB-KW"/>
</dbReference>
<dbReference type="EMBL" id="JBAMMX010000007">
    <property type="protein sequence ID" value="KAK6936973.1"/>
    <property type="molecule type" value="Genomic_DNA"/>
</dbReference>